<feature type="compositionally biased region" description="Basic and acidic residues" evidence="3">
    <location>
        <begin position="319"/>
        <end position="362"/>
    </location>
</feature>
<dbReference type="PANTHER" id="PTHR45880">
    <property type="entry name" value="RNA-BINDING MOTIF PROTEIN, X-LINKED 2"/>
    <property type="match status" value="1"/>
</dbReference>
<evidence type="ECO:0000256" key="3">
    <source>
        <dbReference type="SAM" id="MobiDB-lite"/>
    </source>
</evidence>
<evidence type="ECO:0000313" key="6">
    <source>
        <dbReference type="Proteomes" id="UP001159427"/>
    </source>
</evidence>
<gene>
    <name evidence="5" type="ORF">PEVE_00007885</name>
</gene>
<organism evidence="5 6">
    <name type="scientific">Porites evermanni</name>
    <dbReference type="NCBI Taxonomy" id="104178"/>
    <lineage>
        <taxon>Eukaryota</taxon>
        <taxon>Metazoa</taxon>
        <taxon>Cnidaria</taxon>
        <taxon>Anthozoa</taxon>
        <taxon>Hexacorallia</taxon>
        <taxon>Scleractinia</taxon>
        <taxon>Fungiina</taxon>
        <taxon>Poritidae</taxon>
        <taxon>Porites</taxon>
    </lineage>
</organism>
<keyword evidence="1 2" id="KW-0694">RNA-binding</keyword>
<dbReference type="Gene3D" id="3.30.70.330">
    <property type="match status" value="1"/>
</dbReference>
<name>A0ABN8LXD2_9CNID</name>
<dbReference type="Proteomes" id="UP001159427">
    <property type="component" value="Unassembled WGS sequence"/>
</dbReference>
<sequence>FCRNVKNTVKLNEKMLEMGVEDSESWHKQYKDSAYIFIGGLPYDLTEGDILCVFSQYGEIVNINLVRDKKTGKTKGFCFLCYEDQRSTVLAVDNFNGIKLGGRTIRVDHCSNYRRPLSDEKDEHGNRKEIVEVGCAPKTPSPSPPQSEEDEEVADLPKKRKKEKKAKKQKKHKEEKSKKKRETSGSSEEEGGEKTRRLDLVDKGTSRSEPGKAQPMERERRREYDQKVSYDRDKYDSRGKTLHERGHDGDNNRDYKRKEGMEYNSKDDQSHKRGHRHDFYDKDTVEARNWTRKDNRNQQAVDEHRVQRDRGASRTSHHGNRDKYFIERRDGSDKQDYRAADRERAYERSDRYSDHRGRKDRR</sequence>
<dbReference type="InterPro" id="IPR012677">
    <property type="entry name" value="Nucleotide-bd_a/b_plait_sf"/>
</dbReference>
<evidence type="ECO:0000256" key="1">
    <source>
        <dbReference type="ARBA" id="ARBA00022884"/>
    </source>
</evidence>
<dbReference type="EMBL" id="CALNXI010000153">
    <property type="protein sequence ID" value="CAH3020616.1"/>
    <property type="molecule type" value="Genomic_DNA"/>
</dbReference>
<keyword evidence="6" id="KW-1185">Reference proteome</keyword>
<dbReference type="SUPFAM" id="SSF54928">
    <property type="entry name" value="RNA-binding domain, RBD"/>
    <property type="match status" value="1"/>
</dbReference>
<dbReference type="PANTHER" id="PTHR45880:SF1">
    <property type="entry name" value="RNA-BINDING MOTIF PROTEIN, X-LINKED 2"/>
    <property type="match status" value="1"/>
</dbReference>
<protein>
    <recommendedName>
        <fullName evidence="4">RRM domain-containing protein</fullName>
    </recommendedName>
</protein>
<comment type="caution">
    <text evidence="5">The sequence shown here is derived from an EMBL/GenBank/DDBJ whole genome shotgun (WGS) entry which is preliminary data.</text>
</comment>
<proteinExistence type="predicted"/>
<accession>A0ABN8LXD2</accession>
<evidence type="ECO:0000256" key="2">
    <source>
        <dbReference type="PROSITE-ProRule" id="PRU00176"/>
    </source>
</evidence>
<dbReference type="InterPro" id="IPR045844">
    <property type="entry name" value="RRM_Ist3-like"/>
</dbReference>
<feature type="non-terminal residue" evidence="5">
    <location>
        <position position="1"/>
    </location>
</feature>
<reference evidence="5 6" key="1">
    <citation type="submission" date="2022-05" db="EMBL/GenBank/DDBJ databases">
        <authorList>
            <consortium name="Genoscope - CEA"/>
            <person name="William W."/>
        </authorList>
    </citation>
    <scope>NUCLEOTIDE SEQUENCE [LARGE SCALE GENOMIC DNA]</scope>
</reference>
<evidence type="ECO:0000259" key="4">
    <source>
        <dbReference type="PROSITE" id="PS50102"/>
    </source>
</evidence>
<dbReference type="InterPro" id="IPR051847">
    <property type="entry name" value="RNA_proc/Spliceosome_comp"/>
</dbReference>
<dbReference type="Pfam" id="PF00076">
    <property type="entry name" value="RRM_1"/>
    <property type="match status" value="1"/>
</dbReference>
<dbReference type="PROSITE" id="PS50102">
    <property type="entry name" value="RRM"/>
    <property type="match status" value="1"/>
</dbReference>
<feature type="domain" description="RRM" evidence="4">
    <location>
        <begin position="34"/>
        <end position="112"/>
    </location>
</feature>
<dbReference type="SMART" id="SM00360">
    <property type="entry name" value="RRM"/>
    <property type="match status" value="1"/>
</dbReference>
<dbReference type="InterPro" id="IPR000504">
    <property type="entry name" value="RRM_dom"/>
</dbReference>
<dbReference type="InterPro" id="IPR035979">
    <property type="entry name" value="RBD_domain_sf"/>
</dbReference>
<feature type="compositionally biased region" description="Basic residues" evidence="3">
    <location>
        <begin position="158"/>
        <end position="171"/>
    </location>
</feature>
<evidence type="ECO:0000313" key="5">
    <source>
        <dbReference type="EMBL" id="CAH3020616.1"/>
    </source>
</evidence>
<feature type="compositionally biased region" description="Basic and acidic residues" evidence="3">
    <location>
        <begin position="192"/>
        <end position="312"/>
    </location>
</feature>
<dbReference type="CDD" id="cd12411">
    <property type="entry name" value="RRM_ist3_like"/>
    <property type="match status" value="1"/>
</dbReference>
<feature type="region of interest" description="Disordered" evidence="3">
    <location>
        <begin position="115"/>
        <end position="362"/>
    </location>
</feature>
<feature type="compositionally biased region" description="Basic and acidic residues" evidence="3">
    <location>
        <begin position="115"/>
        <end position="131"/>
    </location>
</feature>